<dbReference type="RefSeq" id="WP_189645472.1">
    <property type="nucleotide sequence ID" value="NZ_BMRC01000001.1"/>
</dbReference>
<dbReference type="InterPro" id="IPR025331">
    <property type="entry name" value="TNT"/>
</dbReference>
<accession>A0ABV5I5H6</accession>
<feature type="region of interest" description="Disordered" evidence="1">
    <location>
        <begin position="1"/>
        <end position="43"/>
    </location>
</feature>
<feature type="region of interest" description="Disordered" evidence="1">
    <location>
        <begin position="238"/>
        <end position="281"/>
    </location>
</feature>
<evidence type="ECO:0000259" key="2">
    <source>
        <dbReference type="Pfam" id="PF14021"/>
    </source>
</evidence>
<evidence type="ECO:0000313" key="3">
    <source>
        <dbReference type="EMBL" id="MFB9199791.1"/>
    </source>
</evidence>
<name>A0ABV5I5H6_9ACTN</name>
<comment type="caution">
    <text evidence="3">The sequence shown here is derived from an EMBL/GenBank/DDBJ whole genome shotgun (WGS) entry which is preliminary data.</text>
</comment>
<dbReference type="Pfam" id="PF14021">
    <property type="entry name" value="TNT"/>
    <property type="match status" value="1"/>
</dbReference>
<proteinExistence type="predicted"/>
<keyword evidence="4" id="KW-1185">Reference proteome</keyword>
<dbReference type="Proteomes" id="UP001589647">
    <property type="component" value="Unassembled WGS sequence"/>
</dbReference>
<feature type="compositionally biased region" description="Basic and acidic residues" evidence="1">
    <location>
        <begin position="240"/>
        <end position="256"/>
    </location>
</feature>
<organism evidence="3 4">
    <name type="scientific">Nonomuraea spiralis</name>
    <dbReference type="NCBI Taxonomy" id="46182"/>
    <lineage>
        <taxon>Bacteria</taxon>
        <taxon>Bacillati</taxon>
        <taxon>Actinomycetota</taxon>
        <taxon>Actinomycetes</taxon>
        <taxon>Streptosporangiales</taxon>
        <taxon>Streptosporangiaceae</taxon>
        <taxon>Nonomuraea</taxon>
    </lineage>
</organism>
<dbReference type="InterPro" id="IPR053024">
    <property type="entry name" value="Fungal_surface_NADase"/>
</dbReference>
<dbReference type="PANTHER" id="PTHR42059">
    <property type="entry name" value="TNT DOMAIN-CONTAINING PROTEIN"/>
    <property type="match status" value="1"/>
</dbReference>
<reference evidence="3 4" key="1">
    <citation type="submission" date="2024-09" db="EMBL/GenBank/DDBJ databases">
        <authorList>
            <person name="Sun Q."/>
            <person name="Mori K."/>
        </authorList>
    </citation>
    <scope>NUCLEOTIDE SEQUENCE [LARGE SCALE GENOMIC DNA]</scope>
    <source>
        <strain evidence="3 4">CCM 3426</strain>
    </source>
</reference>
<protein>
    <submittedName>
        <fullName evidence="3">TNT domain-containing protein</fullName>
    </submittedName>
</protein>
<dbReference type="EMBL" id="JBHMEI010000001">
    <property type="protein sequence ID" value="MFB9199791.1"/>
    <property type="molecule type" value="Genomic_DNA"/>
</dbReference>
<sequence>MPAHADIAVQAGTRLSQPELFLRTPPPGKSESGKGDKETGGMVCGPPYLTGDPDLGPTNLPRTGYLGGILRDYVPLGGLSPQHFLSRYWDYAVNNYRFPPDSGFGRSGDYPNGRPLLKATFLQIGMRLDRFGGYSGSFLSPMGDLFIRRALPPRNLNTNPQDLEHVCNYHAFRVLKSFRVEVGSAAPAFEQPGGGTQYHVVSRYIPEAPRTSDEVPVSWLLQNGYLQEIEPILAPVKTGADTETRTTETRANKARDMGGSGPYVVTRRWAPTGRPPAHDRS</sequence>
<evidence type="ECO:0000313" key="4">
    <source>
        <dbReference type="Proteomes" id="UP001589647"/>
    </source>
</evidence>
<gene>
    <name evidence="3" type="ORF">ACFFV7_01195</name>
</gene>
<evidence type="ECO:0000256" key="1">
    <source>
        <dbReference type="SAM" id="MobiDB-lite"/>
    </source>
</evidence>
<feature type="domain" description="TNT" evidence="2">
    <location>
        <begin position="122"/>
        <end position="229"/>
    </location>
</feature>
<dbReference type="PANTHER" id="PTHR42059:SF1">
    <property type="entry name" value="TNT DOMAIN-CONTAINING PROTEIN"/>
    <property type="match status" value="1"/>
</dbReference>